<feature type="transmembrane region" description="Helical" evidence="1">
    <location>
        <begin position="238"/>
        <end position="260"/>
    </location>
</feature>
<accession>A0AAN7MAT9</accession>
<keyword evidence="3" id="KW-1185">Reference proteome</keyword>
<keyword evidence="1" id="KW-0472">Membrane</keyword>
<evidence type="ECO:0000313" key="3">
    <source>
        <dbReference type="Proteomes" id="UP001346149"/>
    </source>
</evidence>
<keyword evidence="1" id="KW-1133">Transmembrane helix</keyword>
<proteinExistence type="predicted"/>
<sequence>MLYGKGSARPDHVWMGGLGPVLLTWTWLAPFMDLRGEDSGLAHPGLDGNTWARVTGASGAELEAKIKESKFSSLKIDITLVVLLVPQVHRGAMLHSWASCLFLYMLLVPATYGGPSPEKPINEVTTISGHTEDEECIIKPKTLQSVAVIMKYVEEMEQDETCAIDDGIEYGPETESSPDPWILEKQTAKWEKLAGGWRESRDSNSDPAEYATMLSSAVDFLYSNETADLVCPSKNSTLLPLAFILLFLLFNMVTFFPAGAEEGICRDNTQDSREHSGRRKSSWWKRWWRCMVNAEEDGDPPE</sequence>
<dbReference type="Proteomes" id="UP001346149">
    <property type="component" value="Unassembled WGS sequence"/>
</dbReference>
<evidence type="ECO:0000256" key="1">
    <source>
        <dbReference type="SAM" id="Phobius"/>
    </source>
</evidence>
<evidence type="ECO:0000313" key="2">
    <source>
        <dbReference type="EMBL" id="KAK4794887.1"/>
    </source>
</evidence>
<dbReference type="EMBL" id="JAXQNO010000007">
    <property type="protein sequence ID" value="KAK4794887.1"/>
    <property type="molecule type" value="Genomic_DNA"/>
</dbReference>
<comment type="caution">
    <text evidence="2">The sequence shown here is derived from an EMBL/GenBank/DDBJ whole genome shotgun (WGS) entry which is preliminary data.</text>
</comment>
<gene>
    <name evidence="2" type="ORF">SAY86_012881</name>
</gene>
<keyword evidence="1" id="KW-0812">Transmembrane</keyword>
<organism evidence="2 3">
    <name type="scientific">Trapa natans</name>
    <name type="common">Water chestnut</name>
    <dbReference type="NCBI Taxonomy" id="22666"/>
    <lineage>
        <taxon>Eukaryota</taxon>
        <taxon>Viridiplantae</taxon>
        <taxon>Streptophyta</taxon>
        <taxon>Embryophyta</taxon>
        <taxon>Tracheophyta</taxon>
        <taxon>Spermatophyta</taxon>
        <taxon>Magnoliopsida</taxon>
        <taxon>eudicotyledons</taxon>
        <taxon>Gunneridae</taxon>
        <taxon>Pentapetalae</taxon>
        <taxon>rosids</taxon>
        <taxon>malvids</taxon>
        <taxon>Myrtales</taxon>
        <taxon>Lythraceae</taxon>
        <taxon>Trapa</taxon>
    </lineage>
</organism>
<reference evidence="2 3" key="1">
    <citation type="journal article" date="2023" name="Hortic Res">
        <title>Pangenome of water caltrop reveals structural variations and asymmetric subgenome divergence after allopolyploidization.</title>
        <authorList>
            <person name="Zhang X."/>
            <person name="Chen Y."/>
            <person name="Wang L."/>
            <person name="Yuan Y."/>
            <person name="Fang M."/>
            <person name="Shi L."/>
            <person name="Lu R."/>
            <person name="Comes H.P."/>
            <person name="Ma Y."/>
            <person name="Chen Y."/>
            <person name="Huang G."/>
            <person name="Zhou Y."/>
            <person name="Zheng Z."/>
            <person name="Qiu Y."/>
        </authorList>
    </citation>
    <scope>NUCLEOTIDE SEQUENCE [LARGE SCALE GENOMIC DNA]</scope>
    <source>
        <strain evidence="2">F231</strain>
    </source>
</reference>
<name>A0AAN7MAT9_TRANT</name>
<dbReference type="AlphaFoldDB" id="A0AAN7MAT9"/>
<protein>
    <submittedName>
        <fullName evidence="2">Uncharacterized protein</fullName>
    </submittedName>
</protein>